<dbReference type="InterPro" id="IPR039426">
    <property type="entry name" value="TonB-dep_rcpt-like"/>
</dbReference>
<evidence type="ECO:0000256" key="7">
    <source>
        <dbReference type="ARBA" id="ARBA00022729"/>
    </source>
</evidence>
<comment type="caution">
    <text evidence="18">The sequence shown here is derived from an EMBL/GenBank/DDBJ whole genome shotgun (WGS) entry which is preliminary data.</text>
</comment>
<dbReference type="SMART" id="SM00965">
    <property type="entry name" value="STN"/>
    <property type="match status" value="1"/>
</dbReference>
<proteinExistence type="inferred from homology"/>
<keyword evidence="11 14" id="KW-0472">Membrane</keyword>
<keyword evidence="6 14" id="KW-0812">Transmembrane</keyword>
<evidence type="ECO:0000256" key="1">
    <source>
        <dbReference type="ARBA" id="ARBA00004571"/>
    </source>
</evidence>
<dbReference type="PROSITE" id="PS52016">
    <property type="entry name" value="TONB_DEPENDENT_REC_3"/>
    <property type="match status" value="1"/>
</dbReference>
<keyword evidence="10 15" id="KW-0798">TonB box</keyword>
<sequence>MAALAAAFIVAAGAAAAQQRFSIPGGPLSAALADLGRQAGVSVIAPADLVAGMSTPGADSAASVGEALAQLLAGTGLSWQTTSSGAVALRRAGTQTEGGVILLDSIILRRSADVVGNYNPVRSRSSTRTDTPLQDLPQSVNVVGREEVEDRQVQSLTQAIETVPNAQQNSTSGNRGDTFLLRGFTASAYAIDGSTLSAAQDRPEVFLDFANVERVEVLKGPEAVLYGQGEPGGMINVVTRGAAAEPGGEVSVSAGSYGFRRVEGTATGKLDEAGRLRARVTGALTEDGGFQTERPDSERQFASALLEWDATDATTLRFGADYTHQELPFDRGLTVGADNEVLADHTLWLGEDWSMIYSEKTRVTFDSETVAAPELTLRSHVAYETARTEDQGIDLRGLEDDGTTLNRRWTDRVEDQQNLDIRLEAEAQLQTGAVGHTLLGGVQYGWSEMDFRNARANIDPIDISDPEYGAEQVATGGTRNDYVETVTRRSAYLQDQMDLSAQWKLLAGVRFDDYDITRDVKVGSEVPDNGDSAWTGRLGLVYQPRPDLSFYGSWSQSFLPQSGVDKSGAPLDPEQGEQYEIGVKYAAETVSATLSAFQITKSNVATSDPDAPDADWSVVTGEQRVHGIEAEVTGALGEAWRLHGSLGLMDAEITEDEDYEVGNRLPGVPEVSGSLWATYAPQAAGWDGWSFGAGIFHAGKREGDLDNSYDVDVYTRLDVSVEWQMRDNLGLQVMVRNLTDIDYIVSPVGRTENYAGAPRTVTAKLTYSF</sequence>
<dbReference type="PANTHER" id="PTHR32552:SF68">
    <property type="entry name" value="FERRICHROME OUTER MEMBRANE TRANSPORTER_PHAGE RECEPTOR"/>
    <property type="match status" value="1"/>
</dbReference>
<keyword evidence="4 14" id="KW-1134">Transmembrane beta strand</keyword>
<comment type="subcellular location">
    <subcellularLocation>
        <location evidence="1 14">Cell outer membrane</location>
        <topology evidence="1 14">Multi-pass membrane protein</topology>
    </subcellularLocation>
</comment>
<keyword evidence="5" id="KW-0410">Iron transport</keyword>
<dbReference type="InterPro" id="IPR036942">
    <property type="entry name" value="Beta-barrel_TonB_sf"/>
</dbReference>
<keyword evidence="8" id="KW-0408">Iron</keyword>
<dbReference type="Pfam" id="PF00593">
    <property type="entry name" value="TonB_dep_Rec_b-barrel"/>
    <property type="match status" value="1"/>
</dbReference>
<dbReference type="AlphaFoldDB" id="A0A8J7CZ05"/>
<evidence type="ECO:0000256" key="8">
    <source>
        <dbReference type="ARBA" id="ARBA00023004"/>
    </source>
</evidence>
<dbReference type="Pfam" id="PF07660">
    <property type="entry name" value="STN"/>
    <property type="match status" value="1"/>
</dbReference>
<keyword evidence="7 16" id="KW-0732">Signal</keyword>
<feature type="domain" description="Secretin/TonB short N-terminal" evidence="17">
    <location>
        <begin position="41"/>
        <end position="92"/>
    </location>
</feature>
<evidence type="ECO:0000256" key="6">
    <source>
        <dbReference type="ARBA" id="ARBA00022692"/>
    </source>
</evidence>
<gene>
    <name evidence="18" type="ORF">ICN82_03160</name>
</gene>
<dbReference type="InterPro" id="IPR011662">
    <property type="entry name" value="Secretin/TonB_short_N"/>
</dbReference>
<keyword evidence="19" id="KW-1185">Reference proteome</keyword>
<feature type="chain" id="PRO_5035261743" evidence="16">
    <location>
        <begin position="18"/>
        <end position="769"/>
    </location>
</feature>
<dbReference type="GO" id="GO:0009279">
    <property type="term" value="C:cell outer membrane"/>
    <property type="evidence" value="ECO:0007669"/>
    <property type="project" value="UniProtKB-SubCell"/>
</dbReference>
<evidence type="ECO:0000313" key="19">
    <source>
        <dbReference type="Proteomes" id="UP000609121"/>
    </source>
</evidence>
<dbReference type="RefSeq" id="WP_193179522.1">
    <property type="nucleotide sequence ID" value="NZ_JACVXA010000006.1"/>
</dbReference>
<evidence type="ECO:0000256" key="13">
    <source>
        <dbReference type="ARBA" id="ARBA00023237"/>
    </source>
</evidence>
<keyword evidence="9" id="KW-0406">Ion transport</keyword>
<dbReference type="FunFam" id="2.40.170.20:FF:000005">
    <property type="entry name" value="TonB-dependent siderophore receptor"/>
    <property type="match status" value="1"/>
</dbReference>
<evidence type="ECO:0000256" key="4">
    <source>
        <dbReference type="ARBA" id="ARBA00022452"/>
    </source>
</evidence>
<dbReference type="SUPFAM" id="SSF56935">
    <property type="entry name" value="Porins"/>
    <property type="match status" value="1"/>
</dbReference>
<evidence type="ECO:0000256" key="10">
    <source>
        <dbReference type="ARBA" id="ARBA00023077"/>
    </source>
</evidence>
<dbReference type="Gene3D" id="2.170.130.10">
    <property type="entry name" value="TonB-dependent receptor, plug domain"/>
    <property type="match status" value="1"/>
</dbReference>
<evidence type="ECO:0000256" key="9">
    <source>
        <dbReference type="ARBA" id="ARBA00023065"/>
    </source>
</evidence>
<reference evidence="18" key="1">
    <citation type="submission" date="2020-09" db="EMBL/GenBank/DDBJ databases">
        <title>A novel bacterium of genus Mangrovicoccus, isolated from South China Sea.</title>
        <authorList>
            <person name="Huang H."/>
            <person name="Mo K."/>
            <person name="Hu Y."/>
        </authorList>
    </citation>
    <scope>NUCLEOTIDE SEQUENCE</scope>
    <source>
        <strain evidence="18">HB182678</strain>
    </source>
</reference>
<dbReference type="Pfam" id="PF07715">
    <property type="entry name" value="Plug"/>
    <property type="match status" value="1"/>
</dbReference>
<evidence type="ECO:0000256" key="16">
    <source>
        <dbReference type="SAM" id="SignalP"/>
    </source>
</evidence>
<keyword evidence="12 18" id="KW-0675">Receptor</keyword>
<dbReference type="GO" id="GO:0038023">
    <property type="term" value="F:signaling receptor activity"/>
    <property type="evidence" value="ECO:0007669"/>
    <property type="project" value="InterPro"/>
</dbReference>
<dbReference type="CDD" id="cd01347">
    <property type="entry name" value="ligand_gated_channel"/>
    <property type="match status" value="1"/>
</dbReference>
<evidence type="ECO:0000313" key="18">
    <source>
        <dbReference type="EMBL" id="MBE3637198.1"/>
    </source>
</evidence>
<dbReference type="PANTHER" id="PTHR32552">
    <property type="entry name" value="FERRICHROME IRON RECEPTOR-RELATED"/>
    <property type="match status" value="1"/>
</dbReference>
<name>A0A8J7CZ05_9RHOB</name>
<evidence type="ECO:0000256" key="15">
    <source>
        <dbReference type="RuleBase" id="RU003357"/>
    </source>
</evidence>
<dbReference type="Proteomes" id="UP000609121">
    <property type="component" value="Unassembled WGS sequence"/>
</dbReference>
<organism evidence="18 19">
    <name type="scientific">Mangrovicoccus algicola</name>
    <dbReference type="NCBI Taxonomy" id="2771008"/>
    <lineage>
        <taxon>Bacteria</taxon>
        <taxon>Pseudomonadati</taxon>
        <taxon>Pseudomonadota</taxon>
        <taxon>Alphaproteobacteria</taxon>
        <taxon>Rhodobacterales</taxon>
        <taxon>Paracoccaceae</taxon>
        <taxon>Mangrovicoccus</taxon>
    </lineage>
</organism>
<feature type="signal peptide" evidence="16">
    <location>
        <begin position="1"/>
        <end position="17"/>
    </location>
</feature>
<protein>
    <submittedName>
        <fullName evidence="18">TonB-dependent receptor</fullName>
    </submittedName>
</protein>
<evidence type="ECO:0000256" key="14">
    <source>
        <dbReference type="PROSITE-ProRule" id="PRU01360"/>
    </source>
</evidence>
<evidence type="ECO:0000259" key="17">
    <source>
        <dbReference type="SMART" id="SM00965"/>
    </source>
</evidence>
<dbReference type="GO" id="GO:0015344">
    <property type="term" value="F:siderophore uptake transmembrane transporter activity"/>
    <property type="evidence" value="ECO:0007669"/>
    <property type="project" value="TreeGrafter"/>
</dbReference>
<dbReference type="Gene3D" id="3.55.50.30">
    <property type="match status" value="1"/>
</dbReference>
<evidence type="ECO:0000256" key="12">
    <source>
        <dbReference type="ARBA" id="ARBA00023170"/>
    </source>
</evidence>
<dbReference type="GO" id="GO:0015891">
    <property type="term" value="P:siderophore transport"/>
    <property type="evidence" value="ECO:0007669"/>
    <property type="project" value="InterPro"/>
</dbReference>
<evidence type="ECO:0000256" key="2">
    <source>
        <dbReference type="ARBA" id="ARBA00009810"/>
    </source>
</evidence>
<accession>A0A8J7CZ05</accession>
<dbReference type="EMBL" id="JACVXA010000006">
    <property type="protein sequence ID" value="MBE3637198.1"/>
    <property type="molecule type" value="Genomic_DNA"/>
</dbReference>
<keyword evidence="13 14" id="KW-0998">Cell outer membrane</keyword>
<dbReference type="InterPro" id="IPR010105">
    <property type="entry name" value="TonB_sidphr_rcpt"/>
</dbReference>
<dbReference type="InterPro" id="IPR037066">
    <property type="entry name" value="Plug_dom_sf"/>
</dbReference>
<evidence type="ECO:0000256" key="11">
    <source>
        <dbReference type="ARBA" id="ARBA00023136"/>
    </source>
</evidence>
<comment type="similarity">
    <text evidence="2 14 15">Belongs to the TonB-dependent receptor family.</text>
</comment>
<dbReference type="NCBIfam" id="TIGR01783">
    <property type="entry name" value="TonB-siderophor"/>
    <property type="match status" value="1"/>
</dbReference>
<dbReference type="InterPro" id="IPR000531">
    <property type="entry name" value="Beta-barrel_TonB"/>
</dbReference>
<evidence type="ECO:0000256" key="3">
    <source>
        <dbReference type="ARBA" id="ARBA00022448"/>
    </source>
</evidence>
<evidence type="ECO:0000256" key="5">
    <source>
        <dbReference type="ARBA" id="ARBA00022496"/>
    </source>
</evidence>
<dbReference type="InterPro" id="IPR012910">
    <property type="entry name" value="Plug_dom"/>
</dbReference>
<dbReference type="Gene3D" id="2.40.170.20">
    <property type="entry name" value="TonB-dependent receptor, beta-barrel domain"/>
    <property type="match status" value="1"/>
</dbReference>
<keyword evidence="3 14" id="KW-0813">Transport</keyword>